<proteinExistence type="predicted"/>
<organism evidence="1 2">
    <name type="scientific">Nephila pilipes</name>
    <name type="common">Giant wood spider</name>
    <name type="synonym">Nephila maculata</name>
    <dbReference type="NCBI Taxonomy" id="299642"/>
    <lineage>
        <taxon>Eukaryota</taxon>
        <taxon>Metazoa</taxon>
        <taxon>Ecdysozoa</taxon>
        <taxon>Arthropoda</taxon>
        <taxon>Chelicerata</taxon>
        <taxon>Arachnida</taxon>
        <taxon>Araneae</taxon>
        <taxon>Araneomorphae</taxon>
        <taxon>Entelegynae</taxon>
        <taxon>Araneoidea</taxon>
        <taxon>Nephilidae</taxon>
        <taxon>Nephila</taxon>
    </lineage>
</organism>
<dbReference type="AlphaFoldDB" id="A0A8X6TMZ5"/>
<protein>
    <submittedName>
        <fullName evidence="1">Uncharacterized protein</fullName>
    </submittedName>
</protein>
<reference evidence="1" key="1">
    <citation type="submission" date="2020-08" db="EMBL/GenBank/DDBJ databases">
        <title>Multicomponent nature underlies the extraordinary mechanical properties of spider dragline silk.</title>
        <authorList>
            <person name="Kono N."/>
            <person name="Nakamura H."/>
            <person name="Mori M."/>
            <person name="Yoshida Y."/>
            <person name="Ohtoshi R."/>
            <person name="Malay A.D."/>
            <person name="Moran D.A.P."/>
            <person name="Tomita M."/>
            <person name="Numata K."/>
            <person name="Arakawa K."/>
        </authorList>
    </citation>
    <scope>NUCLEOTIDE SEQUENCE</scope>
</reference>
<accession>A0A8X6TMZ5</accession>
<dbReference type="Proteomes" id="UP000887013">
    <property type="component" value="Unassembled WGS sequence"/>
</dbReference>
<keyword evidence="2" id="KW-1185">Reference proteome</keyword>
<comment type="caution">
    <text evidence="1">The sequence shown here is derived from an EMBL/GenBank/DDBJ whole genome shotgun (WGS) entry which is preliminary data.</text>
</comment>
<evidence type="ECO:0000313" key="2">
    <source>
        <dbReference type="Proteomes" id="UP000887013"/>
    </source>
</evidence>
<sequence length="103" mass="12068">MGRERSEHSTLLGTLDYHYQLKIVTNSRILEKTNSIKAWIENPGHTKKEDNIKPQEYGREYMFSSHRKAEIGLLVKFKLSTSAVIKLGNIFYKNIFFGKIEYQ</sequence>
<name>A0A8X6TMZ5_NEPPI</name>
<evidence type="ECO:0000313" key="1">
    <source>
        <dbReference type="EMBL" id="GFT28150.1"/>
    </source>
</evidence>
<dbReference type="EMBL" id="BMAW01107217">
    <property type="protein sequence ID" value="GFT28150.1"/>
    <property type="molecule type" value="Genomic_DNA"/>
</dbReference>
<gene>
    <name evidence="1" type="ORF">NPIL_42961</name>
</gene>